<accession>A0ABV8XUI7</accession>
<evidence type="ECO:0000313" key="3">
    <source>
        <dbReference type="EMBL" id="MFC4428272.1"/>
    </source>
</evidence>
<feature type="transmembrane region" description="Helical" evidence="2">
    <location>
        <begin position="285"/>
        <end position="307"/>
    </location>
</feature>
<keyword evidence="2" id="KW-1133">Transmembrane helix</keyword>
<dbReference type="RefSeq" id="WP_344230387.1">
    <property type="nucleotide sequence ID" value="NZ_BAAALH010000002.1"/>
</dbReference>
<evidence type="ECO:0000313" key="4">
    <source>
        <dbReference type="Proteomes" id="UP001595965"/>
    </source>
</evidence>
<sequence length="315" mass="32919">MMRTVLSILLAALAGLLAVLSLVGARAEALVYTPQPLQQIAAPMSEDPQLQEALPGEITSLVQDQLPEQTPGFAQTAVSGLVEGVASGLVEDDRFPTAWSAVLEETRLDWVHRIDRLADGDTTTSGTVHLQAAPLLELGLDRLAEALAGMPGGEAVAEMLREGLADGQEAGNEEARESPLSVDLAVPDPDTVPTDQVVLIVENVYRWPWLAGTAAVVALLALWAAPRRRKGTPLFVTGLTALAAGGVSRWALGQMEPAADLEGIARVAADSLLEGIRDYAMPDTMILIVGGGVVAALGLVVSLSSGLRSRGHTGH</sequence>
<protein>
    <recommendedName>
        <fullName evidence="5">Integral membrane protein</fullName>
    </recommendedName>
</protein>
<feature type="region of interest" description="Disordered" evidence="1">
    <location>
        <begin position="166"/>
        <end position="187"/>
    </location>
</feature>
<evidence type="ECO:0008006" key="5">
    <source>
        <dbReference type="Google" id="ProtNLM"/>
    </source>
</evidence>
<keyword evidence="2" id="KW-0812">Transmembrane</keyword>
<name>A0ABV8XUI7_9MICC</name>
<dbReference type="Proteomes" id="UP001595965">
    <property type="component" value="Unassembled WGS sequence"/>
</dbReference>
<evidence type="ECO:0000256" key="1">
    <source>
        <dbReference type="SAM" id="MobiDB-lite"/>
    </source>
</evidence>
<keyword evidence="2" id="KW-0472">Membrane</keyword>
<feature type="transmembrane region" description="Helical" evidence="2">
    <location>
        <begin position="207"/>
        <end position="225"/>
    </location>
</feature>
<organism evidence="3 4">
    <name type="scientific">Citricoccus alkalitolerans</name>
    <dbReference type="NCBI Taxonomy" id="246603"/>
    <lineage>
        <taxon>Bacteria</taxon>
        <taxon>Bacillati</taxon>
        <taxon>Actinomycetota</taxon>
        <taxon>Actinomycetes</taxon>
        <taxon>Micrococcales</taxon>
        <taxon>Micrococcaceae</taxon>
        <taxon>Citricoccus</taxon>
    </lineage>
</organism>
<dbReference type="EMBL" id="JBHSEN010000001">
    <property type="protein sequence ID" value="MFC4428272.1"/>
    <property type="molecule type" value="Genomic_DNA"/>
</dbReference>
<reference evidence="4" key="1">
    <citation type="journal article" date="2019" name="Int. J. Syst. Evol. Microbiol.">
        <title>The Global Catalogue of Microorganisms (GCM) 10K type strain sequencing project: providing services to taxonomists for standard genome sequencing and annotation.</title>
        <authorList>
            <consortium name="The Broad Institute Genomics Platform"/>
            <consortium name="The Broad Institute Genome Sequencing Center for Infectious Disease"/>
            <person name="Wu L."/>
            <person name="Ma J."/>
        </authorList>
    </citation>
    <scope>NUCLEOTIDE SEQUENCE [LARGE SCALE GENOMIC DNA]</scope>
    <source>
        <strain evidence="4">CGMCC 1.12125</strain>
    </source>
</reference>
<comment type="caution">
    <text evidence="3">The sequence shown here is derived from an EMBL/GenBank/DDBJ whole genome shotgun (WGS) entry which is preliminary data.</text>
</comment>
<feature type="transmembrane region" description="Helical" evidence="2">
    <location>
        <begin position="232"/>
        <end position="252"/>
    </location>
</feature>
<evidence type="ECO:0000256" key="2">
    <source>
        <dbReference type="SAM" id="Phobius"/>
    </source>
</evidence>
<gene>
    <name evidence="3" type="ORF">ACFO0K_01100</name>
</gene>
<keyword evidence="4" id="KW-1185">Reference proteome</keyword>
<proteinExistence type="predicted"/>